<evidence type="ECO:0000313" key="2">
    <source>
        <dbReference type="Proteomes" id="UP000765509"/>
    </source>
</evidence>
<keyword evidence="2" id="KW-1185">Reference proteome</keyword>
<name>A0A9Q3JBA8_9BASI</name>
<proteinExistence type="predicted"/>
<reference evidence="1" key="1">
    <citation type="submission" date="2021-03" db="EMBL/GenBank/DDBJ databases">
        <title>Draft genome sequence of rust myrtle Austropuccinia psidii MF-1, a brazilian biotype.</title>
        <authorList>
            <person name="Quecine M.C."/>
            <person name="Pachon D.M.R."/>
            <person name="Bonatelli M.L."/>
            <person name="Correr F.H."/>
            <person name="Franceschini L.M."/>
            <person name="Leite T.F."/>
            <person name="Margarido G.R.A."/>
            <person name="Almeida C.A."/>
            <person name="Ferrarezi J.A."/>
            <person name="Labate C.A."/>
        </authorList>
    </citation>
    <scope>NUCLEOTIDE SEQUENCE</scope>
    <source>
        <strain evidence="1">MF-1</strain>
    </source>
</reference>
<sequence>MHPLGILESEKIFKHPEGSIRLKLEFILINNCTPQHFILGNDYINIYGIDINNHKDRYFTIGENKGQNVSFYQKEKEITLIRQVKNFNVAKFLFDKLIEAQIIPVLTLEMKENFIEILFEYRDPFSSDNQPLGEIKDHEVDIIHNVERPYPPLLKRKSYLASPRSRESLETHINELTNLGVLKKRIGTMRKWESKPL</sequence>
<dbReference type="EMBL" id="AVOT02067097">
    <property type="protein sequence ID" value="MBW0558752.1"/>
    <property type="molecule type" value="Genomic_DNA"/>
</dbReference>
<comment type="caution">
    <text evidence="1">The sequence shown here is derived from an EMBL/GenBank/DDBJ whole genome shotgun (WGS) entry which is preliminary data.</text>
</comment>
<dbReference type="Proteomes" id="UP000765509">
    <property type="component" value="Unassembled WGS sequence"/>
</dbReference>
<dbReference type="AlphaFoldDB" id="A0A9Q3JBA8"/>
<protein>
    <submittedName>
        <fullName evidence="1">Uncharacterized protein</fullName>
    </submittedName>
</protein>
<evidence type="ECO:0000313" key="1">
    <source>
        <dbReference type="EMBL" id="MBW0558752.1"/>
    </source>
</evidence>
<organism evidence="1 2">
    <name type="scientific">Austropuccinia psidii MF-1</name>
    <dbReference type="NCBI Taxonomy" id="1389203"/>
    <lineage>
        <taxon>Eukaryota</taxon>
        <taxon>Fungi</taxon>
        <taxon>Dikarya</taxon>
        <taxon>Basidiomycota</taxon>
        <taxon>Pucciniomycotina</taxon>
        <taxon>Pucciniomycetes</taxon>
        <taxon>Pucciniales</taxon>
        <taxon>Sphaerophragmiaceae</taxon>
        <taxon>Austropuccinia</taxon>
    </lineage>
</organism>
<gene>
    <name evidence="1" type="ORF">O181_098467</name>
</gene>
<accession>A0A9Q3JBA8</accession>